<accession>A0A090E331</accession>
<reference evidence="1 2" key="1">
    <citation type="submission" date="2014-08" db="EMBL/GenBank/DDBJ databases">
        <authorList>
            <person name="Moulin Lionel"/>
        </authorList>
    </citation>
    <scope>NUCLEOTIDE SEQUENCE [LARGE SCALE GENOMIC DNA]</scope>
</reference>
<dbReference type="GeneID" id="31888012"/>
<evidence type="ECO:0000313" key="1">
    <source>
        <dbReference type="EMBL" id="CDX21520.1"/>
    </source>
</evidence>
<evidence type="ECO:0000313" key="2">
    <source>
        <dbReference type="Proteomes" id="UP000046373"/>
    </source>
</evidence>
<dbReference type="EMBL" id="CCNB01000003">
    <property type="protein sequence ID" value="CDX21520.1"/>
    <property type="molecule type" value="Genomic_DNA"/>
</dbReference>
<dbReference type="Proteomes" id="UP000046373">
    <property type="component" value="Unassembled WGS sequence"/>
</dbReference>
<sequence length="79" mass="8249">MSALLAWLLTNPTVLAIGAGIIGALGWGFHQRLAGARAERGKQAEAEAAARDVADQVDNDIGALPAGAVRKELKSWARD</sequence>
<proteinExistence type="predicted"/>
<gene>
    <name evidence="1" type="ORF">MPLDJ20_110390</name>
</gene>
<dbReference type="AlphaFoldDB" id="A0A090E331"/>
<protein>
    <submittedName>
        <fullName evidence="1">Putative ABC transporter integral membrane component</fullName>
    </submittedName>
</protein>
<name>A0A090E331_MESPL</name>
<organism evidence="1 2">
    <name type="scientific">Mesorhizobium plurifarium</name>
    <dbReference type="NCBI Taxonomy" id="69974"/>
    <lineage>
        <taxon>Bacteria</taxon>
        <taxon>Pseudomonadati</taxon>
        <taxon>Pseudomonadota</taxon>
        <taxon>Alphaproteobacteria</taxon>
        <taxon>Hyphomicrobiales</taxon>
        <taxon>Phyllobacteriaceae</taxon>
        <taxon>Mesorhizobium</taxon>
    </lineage>
</organism>